<evidence type="ECO:0000313" key="2">
    <source>
        <dbReference type="EMBL" id="MFC0622642.1"/>
    </source>
</evidence>
<reference evidence="2 3" key="1">
    <citation type="submission" date="2024-09" db="EMBL/GenBank/DDBJ databases">
        <authorList>
            <person name="Sun Q."/>
            <person name="Mori K."/>
        </authorList>
    </citation>
    <scope>NUCLEOTIDE SEQUENCE [LARGE SCALE GENOMIC DNA]</scope>
    <source>
        <strain evidence="2 3">CGMCC 1.15906</strain>
    </source>
</reference>
<evidence type="ECO:0000256" key="1">
    <source>
        <dbReference type="SAM" id="Phobius"/>
    </source>
</evidence>
<dbReference type="EMBL" id="JBHLTC010000001">
    <property type="protein sequence ID" value="MFC0622642.1"/>
    <property type="molecule type" value="Genomic_DNA"/>
</dbReference>
<keyword evidence="1" id="KW-0472">Membrane</keyword>
<keyword evidence="3" id="KW-1185">Reference proteome</keyword>
<organism evidence="2 3">
    <name type="scientific">Kribbella deserti</name>
    <dbReference type="NCBI Taxonomy" id="1926257"/>
    <lineage>
        <taxon>Bacteria</taxon>
        <taxon>Bacillati</taxon>
        <taxon>Actinomycetota</taxon>
        <taxon>Actinomycetes</taxon>
        <taxon>Propionibacteriales</taxon>
        <taxon>Kribbellaceae</taxon>
        <taxon>Kribbella</taxon>
    </lineage>
</organism>
<name>A0ABV6QGC8_9ACTN</name>
<sequence length="264" mass="27334">MTEQQERSIDFKAQVTVLANAYRVTLLAGDRELGKEKAILRAMVAASAADVAEWVRLRLPDGASAAEPLDELVPDLQRGDHVGKGITVAKKTLLGEAKDIVVAAVTGGTMPLWLTSVLAFLLGLFAFSETAGQSLAAAVIPLIAVGGGATMAFLRVVQATPAAVSSIGDAAGSLWDSVDRIGAGAERVFVQHSAPALSALYGLAELTPGRTPVLAELRGSAKTIVGLAYTVLALCLLFFGAGIVNAFNDYFVQSQCLGGACPPR</sequence>
<proteinExistence type="predicted"/>
<protein>
    <submittedName>
        <fullName evidence="2">Uncharacterized protein</fullName>
    </submittedName>
</protein>
<accession>A0ABV6QGC8</accession>
<feature type="transmembrane region" description="Helical" evidence="1">
    <location>
        <begin position="224"/>
        <end position="244"/>
    </location>
</feature>
<keyword evidence="1" id="KW-0812">Transmembrane</keyword>
<evidence type="ECO:0000313" key="3">
    <source>
        <dbReference type="Proteomes" id="UP001589890"/>
    </source>
</evidence>
<dbReference type="Proteomes" id="UP001589890">
    <property type="component" value="Unassembled WGS sequence"/>
</dbReference>
<dbReference type="RefSeq" id="WP_380043321.1">
    <property type="nucleotide sequence ID" value="NZ_JBHLTC010000001.1"/>
</dbReference>
<feature type="transmembrane region" description="Helical" evidence="1">
    <location>
        <begin position="134"/>
        <end position="157"/>
    </location>
</feature>
<comment type="caution">
    <text evidence="2">The sequence shown here is derived from an EMBL/GenBank/DDBJ whole genome shotgun (WGS) entry which is preliminary data.</text>
</comment>
<gene>
    <name evidence="2" type="ORF">ACFFGN_01120</name>
</gene>
<keyword evidence="1" id="KW-1133">Transmembrane helix</keyword>
<feature type="transmembrane region" description="Helical" evidence="1">
    <location>
        <begin position="100"/>
        <end position="128"/>
    </location>
</feature>